<dbReference type="InterPro" id="IPR009229">
    <property type="entry name" value="AgrD"/>
</dbReference>
<evidence type="ECO:0000313" key="1">
    <source>
        <dbReference type="EMBL" id="MBY0758037.1"/>
    </source>
</evidence>
<sequence>MIIKTAVFMAILDANQACGFWGYQESEPKSVKKLRKF</sequence>
<organism evidence="1 2">
    <name type="scientific">Sellimonas caecigallum</name>
    <dbReference type="NCBI Taxonomy" id="2592333"/>
    <lineage>
        <taxon>Bacteria</taxon>
        <taxon>Bacillati</taxon>
        <taxon>Bacillota</taxon>
        <taxon>Clostridia</taxon>
        <taxon>Lachnospirales</taxon>
        <taxon>Lachnospiraceae</taxon>
        <taxon>Sellimonas</taxon>
    </lineage>
</organism>
<reference evidence="1 2" key="1">
    <citation type="journal article" date="2020" name="New Microbes New Infect">
        <title>Sellimonas caecigallum sp. nov., description and genome sequence of a new member of the Sellimonas genus isolated from the cecum of feral chicken.</title>
        <authorList>
            <person name="Wongkuna S."/>
            <person name="Ghimire S."/>
            <person name="Antony L."/>
            <person name="Chankhamhaengdecha S."/>
            <person name="Janvilisri T."/>
            <person name="Scaria J."/>
        </authorList>
    </citation>
    <scope>NUCLEOTIDE SEQUENCE [LARGE SCALE GENOMIC DNA]</scope>
    <source>
        <strain evidence="1 2">SW451</strain>
    </source>
</reference>
<evidence type="ECO:0000313" key="2">
    <source>
        <dbReference type="Proteomes" id="UP000779049"/>
    </source>
</evidence>
<protein>
    <submittedName>
        <fullName evidence="1">Cyclic lactone autoinducer peptide</fullName>
    </submittedName>
</protein>
<dbReference type="Proteomes" id="UP000779049">
    <property type="component" value="Unassembled WGS sequence"/>
</dbReference>
<comment type="caution">
    <text evidence="1">The sequence shown here is derived from an EMBL/GenBank/DDBJ whole genome shotgun (WGS) entry which is preliminary data.</text>
</comment>
<proteinExistence type="predicted"/>
<gene>
    <name evidence="1" type="ORF">FLB61_02805</name>
</gene>
<dbReference type="RefSeq" id="WP_221919403.1">
    <property type="nucleotide sequence ID" value="NZ_VIRV01000002.1"/>
</dbReference>
<keyword evidence="2" id="KW-1185">Reference proteome</keyword>
<dbReference type="NCBIfam" id="TIGR04223">
    <property type="entry name" value="quorum_AgrD"/>
    <property type="match status" value="1"/>
</dbReference>
<name>A0ABS7L4Z7_9FIRM</name>
<dbReference type="EMBL" id="VIRV01000002">
    <property type="protein sequence ID" value="MBY0758037.1"/>
    <property type="molecule type" value="Genomic_DNA"/>
</dbReference>
<accession>A0ABS7L4Z7</accession>